<organism evidence="1 2">
    <name type="scientific">Macrophomina phaseolina (strain MS6)</name>
    <name type="common">Charcoal rot fungus</name>
    <dbReference type="NCBI Taxonomy" id="1126212"/>
    <lineage>
        <taxon>Eukaryota</taxon>
        <taxon>Fungi</taxon>
        <taxon>Dikarya</taxon>
        <taxon>Ascomycota</taxon>
        <taxon>Pezizomycotina</taxon>
        <taxon>Dothideomycetes</taxon>
        <taxon>Dothideomycetes incertae sedis</taxon>
        <taxon>Botryosphaeriales</taxon>
        <taxon>Botryosphaeriaceae</taxon>
        <taxon>Macrophomina</taxon>
    </lineage>
</organism>
<accession>K2R8N5</accession>
<evidence type="ECO:0000313" key="1">
    <source>
        <dbReference type="EMBL" id="EKG09257.1"/>
    </source>
</evidence>
<dbReference type="AlphaFoldDB" id="K2R8N5"/>
<gene>
    <name evidence="1" type="ORF">MPH_13732</name>
</gene>
<reference evidence="1 2" key="1">
    <citation type="journal article" date="2012" name="BMC Genomics">
        <title>Tools to kill: Genome of one of the most destructive plant pathogenic fungi Macrophomina phaseolina.</title>
        <authorList>
            <person name="Islam M.S."/>
            <person name="Haque M.S."/>
            <person name="Islam M.M."/>
            <person name="Emdad E.M."/>
            <person name="Halim A."/>
            <person name="Hossen Q.M.M."/>
            <person name="Hossain M.Z."/>
            <person name="Ahmed B."/>
            <person name="Rahim S."/>
            <person name="Rahman M.S."/>
            <person name="Alam M.M."/>
            <person name="Hou S."/>
            <person name="Wan X."/>
            <person name="Saito J.A."/>
            <person name="Alam M."/>
        </authorList>
    </citation>
    <scope>NUCLEOTIDE SEQUENCE [LARGE SCALE GENOMIC DNA]</scope>
    <source>
        <strain evidence="1 2">MS6</strain>
    </source>
</reference>
<dbReference type="OrthoDB" id="10261408at2759"/>
<dbReference type="VEuPathDB" id="FungiDB:MPH_13732"/>
<sequence>KSTPLLALAQERWNVSSSATVLDNGSWPMSTYQGILLCIIFGSMIECVQSRDDGPSVDMENLVALVRSCHRRGMFNYYNMVAQYHKPEPDDAEALYVWTVIKEAKAVCSVFVSGLEYASEPRC</sequence>
<dbReference type="HOGENOM" id="CLU_2020702_0_0_1"/>
<feature type="non-terminal residue" evidence="1">
    <location>
        <position position="1"/>
    </location>
</feature>
<dbReference type="Proteomes" id="UP000007129">
    <property type="component" value="Unassembled WGS sequence"/>
</dbReference>
<name>K2R8N5_MACPH</name>
<dbReference type="InParanoid" id="K2R8N5"/>
<comment type="caution">
    <text evidence="1">The sequence shown here is derived from an EMBL/GenBank/DDBJ whole genome shotgun (WGS) entry which is preliminary data.</text>
</comment>
<protein>
    <submittedName>
        <fullName evidence="1">C2H2 type zinc finger domain protein</fullName>
    </submittedName>
</protein>
<proteinExistence type="predicted"/>
<evidence type="ECO:0000313" key="2">
    <source>
        <dbReference type="Proteomes" id="UP000007129"/>
    </source>
</evidence>
<dbReference type="EMBL" id="AHHD01000735">
    <property type="protein sequence ID" value="EKG09257.1"/>
    <property type="molecule type" value="Genomic_DNA"/>
</dbReference>